<evidence type="ECO:0008006" key="3">
    <source>
        <dbReference type="Google" id="ProtNLM"/>
    </source>
</evidence>
<dbReference type="InterPro" id="IPR014710">
    <property type="entry name" value="RmlC-like_jellyroll"/>
</dbReference>
<name>A0ABP8X9H0_9ACTN</name>
<reference evidence="2" key="1">
    <citation type="journal article" date="2019" name="Int. J. Syst. Evol. Microbiol.">
        <title>The Global Catalogue of Microorganisms (GCM) 10K type strain sequencing project: providing services to taxonomists for standard genome sequencing and annotation.</title>
        <authorList>
            <consortium name="The Broad Institute Genomics Platform"/>
            <consortium name="The Broad Institute Genome Sequencing Center for Infectious Disease"/>
            <person name="Wu L."/>
            <person name="Ma J."/>
        </authorList>
    </citation>
    <scope>NUCLEOTIDE SEQUENCE [LARGE SCALE GENOMIC DNA]</scope>
    <source>
        <strain evidence="2">JCM 18531</strain>
    </source>
</reference>
<dbReference type="Proteomes" id="UP001499974">
    <property type="component" value="Unassembled WGS sequence"/>
</dbReference>
<proteinExistence type="predicted"/>
<keyword evidence="2" id="KW-1185">Reference proteome</keyword>
<evidence type="ECO:0000313" key="2">
    <source>
        <dbReference type="Proteomes" id="UP001499974"/>
    </source>
</evidence>
<dbReference type="RefSeq" id="WP_345521233.1">
    <property type="nucleotide sequence ID" value="NZ_BAABKM010000002.1"/>
</dbReference>
<sequence>MKRLLVPVAGLVLIGSGFGAGIAVSSASADDPAPVTVTRQSLAEVAAPPGAPKRTLGLSKVTVMPGSQLASHHHPGAQLGYIAEGALTYTVESGSAVVMSGPGDDAKVVKRLKAGMTYRVKAGQWLREEQGEVHHARNAGTVPILIYLATLFKTGKPAAIPD</sequence>
<comment type="caution">
    <text evidence="1">The sequence shown here is derived from an EMBL/GenBank/DDBJ whole genome shotgun (WGS) entry which is preliminary data.</text>
</comment>
<gene>
    <name evidence="1" type="ORF">GCM10023349_21260</name>
</gene>
<dbReference type="Gene3D" id="2.60.120.10">
    <property type="entry name" value="Jelly Rolls"/>
    <property type="match status" value="1"/>
</dbReference>
<accession>A0ABP8X9H0</accession>
<organism evidence="1 2">
    <name type="scientific">Nocardioides conyzicola</name>
    <dbReference type="NCBI Taxonomy" id="1651781"/>
    <lineage>
        <taxon>Bacteria</taxon>
        <taxon>Bacillati</taxon>
        <taxon>Actinomycetota</taxon>
        <taxon>Actinomycetes</taxon>
        <taxon>Propionibacteriales</taxon>
        <taxon>Nocardioidaceae</taxon>
        <taxon>Nocardioides</taxon>
    </lineage>
</organism>
<dbReference type="EMBL" id="BAABKM010000002">
    <property type="protein sequence ID" value="GAA4703567.1"/>
    <property type="molecule type" value="Genomic_DNA"/>
</dbReference>
<evidence type="ECO:0000313" key="1">
    <source>
        <dbReference type="EMBL" id="GAA4703567.1"/>
    </source>
</evidence>
<protein>
    <recommendedName>
        <fullName evidence="3">Cupin domain-containing protein</fullName>
    </recommendedName>
</protein>
<dbReference type="SUPFAM" id="SSF51182">
    <property type="entry name" value="RmlC-like cupins"/>
    <property type="match status" value="1"/>
</dbReference>
<dbReference type="InterPro" id="IPR011051">
    <property type="entry name" value="RmlC_Cupin_sf"/>
</dbReference>